<evidence type="ECO:0000313" key="8">
    <source>
        <dbReference type="EMBL" id="ADX97500.1"/>
    </source>
</evidence>
<dbReference type="GO" id="GO:0000166">
    <property type="term" value="F:nucleotide binding"/>
    <property type="evidence" value="ECO:0007669"/>
    <property type="project" value="UniProtKB-KW"/>
</dbReference>
<dbReference type="Gene3D" id="3.30.70.270">
    <property type="match status" value="1"/>
</dbReference>
<feature type="non-terminal residue" evidence="8">
    <location>
        <position position="133"/>
    </location>
</feature>
<dbReference type="GO" id="GO:0006351">
    <property type="term" value="P:DNA-templated transcription"/>
    <property type="evidence" value="ECO:0007669"/>
    <property type="project" value="InterPro"/>
</dbReference>
<evidence type="ECO:0000256" key="6">
    <source>
        <dbReference type="ARBA" id="ARBA00022953"/>
    </source>
</evidence>
<evidence type="ECO:0000256" key="5">
    <source>
        <dbReference type="ARBA" id="ARBA00022758"/>
    </source>
</evidence>
<sequence>PNEIFNLVSDFRVHCLDAPPKLVKRYKWYRDCLLDRNTILATGDVVTQRKGNPSGQFSTSVDNCMFQTMLVAAMYGEWIHKNVGHYPTPEELKETYRCISYGDDHLSCVIKTSPYYSYFPMDKNWICDFFKNS</sequence>
<reference evidence="8" key="1">
    <citation type="submission" date="2010-11" db="EMBL/GenBank/DDBJ databases">
        <title>Discovery, Phylogenetic Analysis, Diagnostic Test Development, and Surveillance of the Astroviruses of Marine Mammals.</title>
        <authorList>
            <person name="Wellehan J.F.X.Jr."/>
        </authorList>
    </citation>
    <scope>NUCLEOTIDE SEQUENCE</scope>
    <source>
        <strain evidence="8">Tt1</strain>
    </source>
</reference>
<feature type="non-terminal residue" evidence="8">
    <location>
        <position position="1"/>
    </location>
</feature>
<name>F1D7Y9_9VIRU</name>
<dbReference type="InterPro" id="IPR043502">
    <property type="entry name" value="DNA/RNA_pol_sf"/>
</dbReference>
<dbReference type="InterPro" id="IPR001205">
    <property type="entry name" value="RNA-dir_pol_C"/>
</dbReference>
<dbReference type="GO" id="GO:0075523">
    <property type="term" value="P:viral translational frameshifting"/>
    <property type="evidence" value="ECO:0007669"/>
    <property type="project" value="UniProtKB-KW"/>
</dbReference>
<accession>F1D7Y9</accession>
<keyword evidence="5" id="KW-0688">Ribosomal frameshifting</keyword>
<organism evidence="8">
    <name type="scientific">Bottlenose dolphin astrovirus 2</name>
    <dbReference type="NCBI Taxonomy" id="943153"/>
    <lineage>
        <taxon>Viruses</taxon>
        <taxon>Riboviria</taxon>
        <taxon>Orthornavirae</taxon>
        <taxon>Pisuviricota</taxon>
        <taxon>Stelpaviricetes</taxon>
        <taxon>Stellavirales</taxon>
        <taxon>Astroviridae</taxon>
    </lineage>
</organism>
<keyword evidence="6" id="KW-0693">Viral RNA replication</keyword>
<evidence type="ECO:0000256" key="3">
    <source>
        <dbReference type="ARBA" id="ARBA00022695"/>
    </source>
</evidence>
<dbReference type="GO" id="GO:0003968">
    <property type="term" value="F:RNA-directed RNA polymerase activity"/>
    <property type="evidence" value="ECO:0007669"/>
    <property type="project" value="UniProtKB-KW"/>
</dbReference>
<evidence type="ECO:0000256" key="4">
    <source>
        <dbReference type="ARBA" id="ARBA00022741"/>
    </source>
</evidence>
<keyword evidence="2" id="KW-0808">Transferase</keyword>
<evidence type="ECO:0000256" key="2">
    <source>
        <dbReference type="ARBA" id="ARBA00022679"/>
    </source>
</evidence>
<evidence type="ECO:0000259" key="7">
    <source>
        <dbReference type="Pfam" id="PF00680"/>
    </source>
</evidence>
<dbReference type="Pfam" id="PF00680">
    <property type="entry name" value="RdRP_1"/>
    <property type="match status" value="1"/>
</dbReference>
<dbReference type="GO" id="GO:0003723">
    <property type="term" value="F:RNA binding"/>
    <property type="evidence" value="ECO:0007669"/>
    <property type="project" value="InterPro"/>
</dbReference>
<keyword evidence="4" id="KW-0547">Nucleotide-binding</keyword>
<keyword evidence="3" id="KW-0548">Nucleotidyltransferase</keyword>
<protein>
    <submittedName>
        <fullName evidence="8">RNA-dependent RNA polymerase</fullName>
    </submittedName>
</protein>
<dbReference type="SUPFAM" id="SSF56672">
    <property type="entry name" value="DNA/RNA polymerases"/>
    <property type="match status" value="1"/>
</dbReference>
<dbReference type="InterPro" id="IPR043128">
    <property type="entry name" value="Rev_trsase/Diguanyl_cyclase"/>
</dbReference>
<proteinExistence type="predicted"/>
<dbReference type="EMBL" id="HQ668125">
    <property type="protein sequence ID" value="ADX97500.1"/>
    <property type="molecule type" value="Genomic_RNA"/>
</dbReference>
<keyword evidence="1 8" id="KW-0696">RNA-directed RNA polymerase</keyword>
<feature type="domain" description="RNA-directed RNA polymerase C-terminal" evidence="7">
    <location>
        <begin position="2"/>
        <end position="107"/>
    </location>
</feature>
<evidence type="ECO:0000256" key="1">
    <source>
        <dbReference type="ARBA" id="ARBA00022484"/>
    </source>
</evidence>